<protein>
    <submittedName>
        <fullName evidence="2">DUF1475 domain-containing protein</fullName>
    </submittedName>
</protein>
<dbReference type="InterPro" id="IPR009943">
    <property type="entry name" value="DUF1475"/>
</dbReference>
<dbReference type="PANTHER" id="PTHR36318">
    <property type="entry name" value="OS06G0581300 PROTEIN"/>
    <property type="match status" value="1"/>
</dbReference>
<evidence type="ECO:0000256" key="1">
    <source>
        <dbReference type="SAM" id="Phobius"/>
    </source>
</evidence>
<evidence type="ECO:0000313" key="2">
    <source>
        <dbReference type="EMBL" id="PTU31251.1"/>
    </source>
</evidence>
<keyword evidence="1" id="KW-0812">Transmembrane</keyword>
<dbReference type="PANTHER" id="PTHR36318:SF3">
    <property type="entry name" value="OS06G0581300 PROTEIN"/>
    <property type="match status" value="1"/>
</dbReference>
<dbReference type="OrthoDB" id="194531at2"/>
<dbReference type="Proteomes" id="UP000244248">
    <property type="component" value="Unassembled WGS sequence"/>
</dbReference>
<dbReference type="RefSeq" id="WP_107939793.1">
    <property type="nucleotide sequence ID" value="NZ_QANS01000003.1"/>
</dbReference>
<feature type="transmembrane region" description="Helical" evidence="1">
    <location>
        <begin position="47"/>
        <end position="65"/>
    </location>
</feature>
<comment type="caution">
    <text evidence="2">The sequence shown here is derived from an EMBL/GenBank/DDBJ whole genome shotgun (WGS) entry which is preliminary data.</text>
</comment>
<keyword evidence="3" id="KW-1185">Reference proteome</keyword>
<accession>A0A2T5MF95</accession>
<proteinExistence type="predicted"/>
<sequence>MKFRLGLFALTALAALISVSIWATGHISISPVIDNLLAQPGEGNNPWFVATLLDAYFGFLWFWAWVAYKERSWLSRVIWLVLILGLGNMAMGAYILIQLYRLPADAKIEDLLLRRG</sequence>
<reference evidence="2 3" key="1">
    <citation type="submission" date="2018-04" db="EMBL/GenBank/DDBJ databases">
        <title>Novel species isolated from glacier.</title>
        <authorList>
            <person name="Liu Q."/>
            <person name="Xin Y.-H."/>
        </authorList>
    </citation>
    <scope>NUCLEOTIDE SEQUENCE [LARGE SCALE GENOMIC DNA]</scope>
    <source>
        <strain evidence="2 3">GT1R17</strain>
    </source>
</reference>
<organism evidence="2 3">
    <name type="scientific">Stenotrophobium rhamnosiphilum</name>
    <dbReference type="NCBI Taxonomy" id="2029166"/>
    <lineage>
        <taxon>Bacteria</taxon>
        <taxon>Pseudomonadati</taxon>
        <taxon>Pseudomonadota</taxon>
        <taxon>Gammaproteobacteria</taxon>
        <taxon>Nevskiales</taxon>
        <taxon>Nevskiaceae</taxon>
        <taxon>Stenotrophobium</taxon>
    </lineage>
</organism>
<dbReference type="AlphaFoldDB" id="A0A2T5MF95"/>
<feature type="transmembrane region" description="Helical" evidence="1">
    <location>
        <begin position="77"/>
        <end position="97"/>
    </location>
</feature>
<dbReference type="Pfam" id="PF07343">
    <property type="entry name" value="DUF1475"/>
    <property type="match status" value="1"/>
</dbReference>
<name>A0A2T5MF95_9GAMM</name>
<keyword evidence="1" id="KW-0472">Membrane</keyword>
<evidence type="ECO:0000313" key="3">
    <source>
        <dbReference type="Proteomes" id="UP000244248"/>
    </source>
</evidence>
<gene>
    <name evidence="2" type="ORF">CJD38_07825</name>
</gene>
<dbReference type="EMBL" id="QANS01000003">
    <property type="protein sequence ID" value="PTU31251.1"/>
    <property type="molecule type" value="Genomic_DNA"/>
</dbReference>
<keyword evidence="1" id="KW-1133">Transmembrane helix</keyword>